<dbReference type="SUPFAM" id="SSF56553">
    <property type="entry name" value="Insert subdomain of RNA polymerase alpha subunit"/>
    <property type="match status" value="1"/>
</dbReference>
<keyword evidence="1 6" id="KW-0240">DNA-directed RNA polymerase</keyword>
<evidence type="ECO:0000259" key="5">
    <source>
        <dbReference type="SMART" id="SM00662"/>
    </source>
</evidence>
<feature type="domain" description="DNA-directed RNA polymerase RpoA/D/Rpb3-type" evidence="5">
    <location>
        <begin position="13"/>
        <end position="285"/>
    </location>
</feature>
<evidence type="ECO:0000256" key="4">
    <source>
        <dbReference type="ARBA" id="ARBA00031776"/>
    </source>
</evidence>
<evidence type="ECO:0000256" key="3">
    <source>
        <dbReference type="ARBA" id="ARBA00025804"/>
    </source>
</evidence>
<dbReference type="Gene3D" id="3.30.1360.10">
    <property type="entry name" value="RNA polymerase, RBP11-like subunit"/>
    <property type="match status" value="1"/>
</dbReference>
<dbReference type="PROSITE" id="PS00446">
    <property type="entry name" value="RNA_POL_D_30KD"/>
    <property type="match status" value="1"/>
</dbReference>
<dbReference type="Pfam" id="PF01193">
    <property type="entry name" value="RNA_pol_L"/>
    <property type="match status" value="1"/>
</dbReference>
<dbReference type="PANTHER" id="PTHR11800">
    <property type="entry name" value="DNA-DIRECTED RNA POLYMERASE"/>
    <property type="match status" value="1"/>
</dbReference>
<dbReference type="GO" id="GO:0006366">
    <property type="term" value="P:transcription by RNA polymerase II"/>
    <property type="evidence" value="ECO:0007669"/>
    <property type="project" value="TreeGrafter"/>
</dbReference>
<evidence type="ECO:0000256" key="1">
    <source>
        <dbReference type="ARBA" id="ARBA00022478"/>
    </source>
</evidence>
<evidence type="ECO:0000256" key="2">
    <source>
        <dbReference type="ARBA" id="ARBA00023163"/>
    </source>
</evidence>
<dbReference type="InterPro" id="IPR022842">
    <property type="entry name" value="RNAP_Rpo3/Rpb3/RPAC1"/>
</dbReference>
<gene>
    <name evidence="6" type="ORF">BE221DRAFT_201968</name>
</gene>
<dbReference type="Gene3D" id="2.170.120.12">
    <property type="entry name" value="DNA-directed RNA polymerase, insert domain"/>
    <property type="match status" value="1"/>
</dbReference>
<proteinExistence type="inferred from homology"/>
<dbReference type="GO" id="GO:0003899">
    <property type="term" value="F:DNA-directed RNA polymerase activity"/>
    <property type="evidence" value="ECO:0007669"/>
    <property type="project" value="InterPro"/>
</dbReference>
<dbReference type="InterPro" id="IPR050518">
    <property type="entry name" value="Rpo3/RPB3_RNA_Pol_subunit"/>
</dbReference>
<dbReference type="NCBIfam" id="NF001988">
    <property type="entry name" value="PRK00783.1"/>
    <property type="match status" value="1"/>
</dbReference>
<dbReference type="InterPro" id="IPR011263">
    <property type="entry name" value="DNA-dir_RNA_pol_RpoA/D/Rpb3"/>
</dbReference>
<dbReference type="InterPro" id="IPR036643">
    <property type="entry name" value="RNApol_insert_sf"/>
</dbReference>
<protein>
    <recommendedName>
        <fullName evidence="4">Plastid-encoded RNA polymerase subunit alpha</fullName>
    </recommendedName>
</protein>
<sequence length="289" mass="32127">MPRVSVQDLTSNQISFSLDGVDTSVSNAIRRICIAEVPTIAIDLVEILENSSVLCDEFISHRLGLVPLVSTAAKDMNFPYDFSTGEESGRTDIEFELSVRGSSEHTCDVTSDDLVCYDQRVQPVRLTNSDGNNANTGILIVKLRKHQEVKIRCIARKGTGKDHAKWSPVATAVFRYEPEIVLNEALLRTLDATQKESFVNSCPSRLFRYNRETGQVEVEKSSVCSYDGEALKKAVELGKPRLVEIRPRKDKVNFVVEGTGALPSEEVVHQALMILQDKLDVLKGELDIM</sequence>
<dbReference type="GO" id="GO:0003677">
    <property type="term" value="F:DNA binding"/>
    <property type="evidence" value="ECO:0007669"/>
    <property type="project" value="InterPro"/>
</dbReference>
<dbReference type="Pfam" id="PF01000">
    <property type="entry name" value="RNA_pol_A_bac"/>
    <property type="match status" value="1"/>
</dbReference>
<evidence type="ECO:0000313" key="6">
    <source>
        <dbReference type="EMBL" id="OUS41984.1"/>
    </source>
</evidence>
<dbReference type="GO" id="GO:0005665">
    <property type="term" value="C:RNA polymerase II, core complex"/>
    <property type="evidence" value="ECO:0007669"/>
    <property type="project" value="TreeGrafter"/>
</dbReference>
<dbReference type="SMART" id="SM00662">
    <property type="entry name" value="RPOLD"/>
    <property type="match status" value="1"/>
</dbReference>
<dbReference type="AlphaFoldDB" id="A0A1Y5I1F4"/>
<dbReference type="InterPro" id="IPR011262">
    <property type="entry name" value="DNA-dir_RNA_pol_insert"/>
</dbReference>
<dbReference type="InterPro" id="IPR036603">
    <property type="entry name" value="RBP11-like"/>
</dbReference>
<name>A0A1Y5I1F4_OSTTA</name>
<dbReference type="HAMAP" id="MF_00320">
    <property type="entry name" value="RNApol_arch_Rpo3"/>
    <property type="match status" value="1"/>
</dbReference>
<organism evidence="6">
    <name type="scientific">Ostreococcus tauri</name>
    <name type="common">Marine green alga</name>
    <dbReference type="NCBI Taxonomy" id="70448"/>
    <lineage>
        <taxon>Eukaryota</taxon>
        <taxon>Viridiplantae</taxon>
        <taxon>Chlorophyta</taxon>
        <taxon>Mamiellophyceae</taxon>
        <taxon>Mamiellales</taxon>
        <taxon>Bathycoccaceae</taxon>
        <taxon>Ostreococcus</taxon>
    </lineage>
</organism>
<keyword evidence="2" id="KW-0804">Transcription</keyword>
<dbReference type="GO" id="GO:0046983">
    <property type="term" value="F:protein dimerization activity"/>
    <property type="evidence" value="ECO:0007669"/>
    <property type="project" value="InterPro"/>
</dbReference>
<dbReference type="Proteomes" id="UP000195557">
    <property type="component" value="Unassembled WGS sequence"/>
</dbReference>
<reference evidence="6" key="1">
    <citation type="submission" date="2017-04" db="EMBL/GenBank/DDBJ databases">
        <title>Population genomics of picophytoplankton unveils novel chromosome hypervariability.</title>
        <authorList>
            <consortium name="DOE Joint Genome Institute"/>
            <person name="Blanc-Mathieu R."/>
            <person name="Krasovec M."/>
            <person name="Hebrard M."/>
            <person name="Yau S."/>
            <person name="Desgranges E."/>
            <person name="Martin J."/>
            <person name="Schackwitz W."/>
            <person name="Kuo A."/>
            <person name="Salin G."/>
            <person name="Donnadieu C."/>
            <person name="Desdevises Y."/>
            <person name="Sanchez-Ferandin S."/>
            <person name="Moreau H."/>
            <person name="Rivals E."/>
            <person name="Grigoriev I.V."/>
            <person name="Grimsley N."/>
            <person name="Eyre-Walker A."/>
            <person name="Piganeau G."/>
        </authorList>
    </citation>
    <scope>NUCLEOTIDE SEQUENCE [LARGE SCALE GENOMIC DNA]</scope>
    <source>
        <strain evidence="6">RCC 1115</strain>
    </source>
</reference>
<dbReference type="EMBL" id="KZ155839">
    <property type="protein sequence ID" value="OUS41984.1"/>
    <property type="molecule type" value="Genomic_DNA"/>
</dbReference>
<accession>A0A1Y5I1F4</accession>
<dbReference type="PANTHER" id="PTHR11800:SF2">
    <property type="entry name" value="DNA-DIRECTED RNA POLYMERASE II SUBUNIT RPB3"/>
    <property type="match status" value="1"/>
</dbReference>
<dbReference type="SUPFAM" id="SSF55257">
    <property type="entry name" value="RBP11-like subunits of RNA polymerase"/>
    <property type="match status" value="1"/>
</dbReference>
<dbReference type="InterPro" id="IPR001514">
    <property type="entry name" value="DNA-dir_RNA_pol_30-40kDasu_CS"/>
</dbReference>
<comment type="similarity">
    <text evidence="3">Belongs to the archaeal Rpo3/eukaryotic RPB3 RNA polymerase subunit family.</text>
</comment>